<dbReference type="InterPro" id="IPR036005">
    <property type="entry name" value="Creatinase/aminopeptidase-like"/>
</dbReference>
<dbReference type="PANTHER" id="PTHR10804">
    <property type="entry name" value="PROTEASE FAMILY M24 METHIONYL AMINOPEPTIDASE, AMINOPEPTIDASE P"/>
    <property type="match status" value="1"/>
</dbReference>
<dbReference type="Proteomes" id="UP000789396">
    <property type="component" value="Unassembled WGS sequence"/>
</dbReference>
<dbReference type="AlphaFoldDB" id="A0A9N9BBD7"/>
<dbReference type="SUPFAM" id="SSF55920">
    <property type="entry name" value="Creatinase/aminopeptidase"/>
    <property type="match status" value="1"/>
</dbReference>
<protein>
    <submittedName>
        <fullName evidence="3">841_t:CDS:1</fullName>
    </submittedName>
</protein>
<evidence type="ECO:0000313" key="4">
    <source>
        <dbReference type="Proteomes" id="UP000789396"/>
    </source>
</evidence>
<dbReference type="PANTHER" id="PTHR10804:SF11">
    <property type="entry name" value="PROLIFERATION-ASSOCIATED PROTEIN 2G4"/>
    <property type="match status" value="1"/>
</dbReference>
<reference evidence="3" key="1">
    <citation type="submission" date="2021-06" db="EMBL/GenBank/DDBJ databases">
        <authorList>
            <person name="Kallberg Y."/>
            <person name="Tangrot J."/>
            <person name="Rosling A."/>
        </authorList>
    </citation>
    <scope>NUCLEOTIDE SEQUENCE</scope>
    <source>
        <strain evidence="3">IN212</strain>
    </source>
</reference>
<dbReference type="CDD" id="cd01089">
    <property type="entry name" value="PA2G4-like"/>
    <property type="match status" value="1"/>
</dbReference>
<dbReference type="InterPro" id="IPR047113">
    <property type="entry name" value="PA2G4/ARX1"/>
</dbReference>
<proteinExistence type="inferred from homology"/>
<gene>
    <name evidence="3" type="ORF">RFULGI_LOCUS5111</name>
</gene>
<dbReference type="EMBL" id="CAJVPZ010005516">
    <property type="protein sequence ID" value="CAG8562230.1"/>
    <property type="molecule type" value="Genomic_DNA"/>
</dbReference>
<dbReference type="OrthoDB" id="5876363at2759"/>
<organism evidence="3 4">
    <name type="scientific">Racocetra fulgida</name>
    <dbReference type="NCBI Taxonomy" id="60492"/>
    <lineage>
        <taxon>Eukaryota</taxon>
        <taxon>Fungi</taxon>
        <taxon>Fungi incertae sedis</taxon>
        <taxon>Mucoromycota</taxon>
        <taxon>Glomeromycotina</taxon>
        <taxon>Glomeromycetes</taxon>
        <taxon>Diversisporales</taxon>
        <taxon>Gigasporaceae</taxon>
        <taxon>Racocetra</taxon>
    </lineage>
</organism>
<keyword evidence="4" id="KW-1185">Reference proteome</keyword>
<dbReference type="Gene3D" id="3.90.230.10">
    <property type="entry name" value="Creatinase/methionine aminopeptidase superfamily"/>
    <property type="match status" value="1"/>
</dbReference>
<comment type="similarity">
    <text evidence="1">Belongs to the peptidase M24 family.</text>
</comment>
<dbReference type="InterPro" id="IPR036390">
    <property type="entry name" value="WH_DNA-bd_sf"/>
</dbReference>
<dbReference type="InterPro" id="IPR000994">
    <property type="entry name" value="Pept_M24"/>
</dbReference>
<name>A0A9N9BBD7_9GLOM</name>
<feature type="domain" description="Peptidase M24" evidence="2">
    <location>
        <begin position="55"/>
        <end position="166"/>
    </location>
</feature>
<dbReference type="InterPro" id="IPR036388">
    <property type="entry name" value="WH-like_DNA-bd_sf"/>
</dbReference>
<evidence type="ECO:0000259" key="2">
    <source>
        <dbReference type="Pfam" id="PF00557"/>
    </source>
</evidence>
<evidence type="ECO:0000256" key="1">
    <source>
        <dbReference type="ARBA" id="ARBA00007319"/>
    </source>
</evidence>
<evidence type="ECO:0000313" key="3">
    <source>
        <dbReference type="EMBL" id="CAG8562230.1"/>
    </source>
</evidence>
<comment type="caution">
    <text evidence="3">The sequence shown here is derived from an EMBL/GenBank/DDBJ whole genome shotgun (WGS) entry which is preliminary data.</text>
</comment>
<dbReference type="FunFam" id="1.10.10.10:FF:000029">
    <property type="entry name" value="Proliferation-associated 2G4, a"/>
    <property type="match status" value="1"/>
</dbReference>
<dbReference type="Pfam" id="PF00557">
    <property type="entry name" value="Peptidase_M24"/>
    <property type="match status" value="1"/>
</dbReference>
<accession>A0A9N9BBD7</accession>
<dbReference type="Gene3D" id="1.10.10.10">
    <property type="entry name" value="Winged helix-like DNA-binding domain superfamily/Winged helix DNA-binding domain"/>
    <property type="match status" value="1"/>
</dbReference>
<sequence length="355" mass="38730">MAEQNEGIQTVQNPDVVQKYQMAAELSNHGARILDLCALGDKSIEDGVKNLFAKAKNISKGIAFPTCVSVNHIICHFSPLSSDPEGSDVLKNGDLAKIQLGAQIDGYASIVATTIVVGASKDKPVKGKLADVITAAHLASEAALRLVKPGLSNNKVTETIQKIAKSFDTNSVEGNHLKLLSECERNDIEGKKQIILNPNEAQKRDFETVQFGENEVYGIDILISTGEGKPSSVRTTVYKKTGNTYSLKIKTSRLIFNEISQKFGTFPFPLRALEDEKKARLGIAECASHALVTPYDVYQGKEVLLTKNGSIKITNTFYDPEIVQSDKKVEDEEILSLLATNATEEKKDETETADE</sequence>
<dbReference type="SUPFAM" id="SSF46785">
    <property type="entry name" value="Winged helix' DNA-binding domain"/>
    <property type="match status" value="1"/>
</dbReference>